<protein>
    <recommendedName>
        <fullName evidence="4">Pyrroloquinoline-quinone binding quinoprotein</fullName>
    </recommendedName>
</protein>
<accession>A0ABP9QA21</accession>
<name>A0ABP9QA21_9PSEU</name>
<reference evidence="3" key="1">
    <citation type="journal article" date="2019" name="Int. J. Syst. Evol. Microbiol.">
        <title>The Global Catalogue of Microorganisms (GCM) 10K type strain sequencing project: providing services to taxonomists for standard genome sequencing and annotation.</title>
        <authorList>
            <consortium name="The Broad Institute Genomics Platform"/>
            <consortium name="The Broad Institute Genome Sequencing Center for Infectious Disease"/>
            <person name="Wu L."/>
            <person name="Ma J."/>
        </authorList>
    </citation>
    <scope>NUCLEOTIDE SEQUENCE [LARGE SCALE GENOMIC DNA]</scope>
    <source>
        <strain evidence="3">JCM 18303</strain>
    </source>
</reference>
<evidence type="ECO:0008006" key="4">
    <source>
        <dbReference type="Google" id="ProtNLM"/>
    </source>
</evidence>
<feature type="chain" id="PRO_5045635689" description="Pyrroloquinoline-quinone binding quinoprotein" evidence="1">
    <location>
        <begin position="21"/>
        <end position="404"/>
    </location>
</feature>
<comment type="caution">
    <text evidence="2">The sequence shown here is derived from an EMBL/GenBank/DDBJ whole genome shotgun (WGS) entry which is preliminary data.</text>
</comment>
<dbReference type="Proteomes" id="UP001428817">
    <property type="component" value="Unassembled WGS sequence"/>
</dbReference>
<keyword evidence="3" id="KW-1185">Reference proteome</keyword>
<gene>
    <name evidence="2" type="ORF">GCM10023321_39070</name>
</gene>
<feature type="signal peptide" evidence="1">
    <location>
        <begin position="1"/>
        <end position="20"/>
    </location>
</feature>
<dbReference type="EMBL" id="BAABJP010000015">
    <property type="protein sequence ID" value="GAA5158818.1"/>
    <property type="molecule type" value="Genomic_DNA"/>
</dbReference>
<proteinExistence type="predicted"/>
<evidence type="ECO:0000313" key="3">
    <source>
        <dbReference type="Proteomes" id="UP001428817"/>
    </source>
</evidence>
<evidence type="ECO:0000313" key="2">
    <source>
        <dbReference type="EMBL" id="GAA5158818.1"/>
    </source>
</evidence>
<sequence>MAIVAVLAVLACLIAFYSQAARTTSTTAPGPAPAAPDPPVDAPATVTEAWRAPSAATVAPVVVGPTLVTGDGPDTVGRDPVTGVQRWAYRRDLQLCVVGSGWGLALAVYRNGAYCSEVTALQAGSGERGPTRTADAPDDAQLLDDGWMVTATGRNHLESWRSDLVETLEYGEVRSPAQPKTQPRAHCSHASVAISYARLGVLERCPGERGDRLTTFRQKDTEAEHPDEEASTPLSVAGTRLVALSKHRTAVLFPGTAGGAAKLSVRDEDGREVAGYPLDLPPADLAGDPPGGVTPTVTAHGIVLWWTGSRTIALSETELRPLWTLPGALGPGALLPLLAPADPAGPTERLLIPVPGGLAVTDPATGQVIRTIPVDRGGYQGPVLLGALGPMIFEQRGPELVALR</sequence>
<keyword evidence="1" id="KW-0732">Signal</keyword>
<evidence type="ECO:0000256" key="1">
    <source>
        <dbReference type="SAM" id="SignalP"/>
    </source>
</evidence>
<organism evidence="2 3">
    <name type="scientific">Pseudonocardia eucalypti</name>
    <dbReference type="NCBI Taxonomy" id="648755"/>
    <lineage>
        <taxon>Bacteria</taxon>
        <taxon>Bacillati</taxon>
        <taxon>Actinomycetota</taxon>
        <taxon>Actinomycetes</taxon>
        <taxon>Pseudonocardiales</taxon>
        <taxon>Pseudonocardiaceae</taxon>
        <taxon>Pseudonocardia</taxon>
    </lineage>
</organism>